<dbReference type="Proteomes" id="UP000265000">
    <property type="component" value="Unplaced"/>
</dbReference>
<proteinExistence type="inferred from homology"/>
<dbReference type="OrthoDB" id="276323at2759"/>
<protein>
    <submittedName>
        <fullName evidence="3">T-complex 11, testis-specific-like 2</fullName>
    </submittedName>
</protein>
<feature type="region of interest" description="Disordered" evidence="2">
    <location>
        <begin position="1"/>
        <end position="56"/>
    </location>
</feature>
<evidence type="ECO:0000313" key="3">
    <source>
        <dbReference type="Ensembl" id="ENSFHEP00000023704.1"/>
    </source>
</evidence>
<comment type="similarity">
    <text evidence="1">Belongs to the TCP11 family.</text>
</comment>
<reference evidence="3" key="2">
    <citation type="submission" date="2025-09" db="UniProtKB">
        <authorList>
            <consortium name="Ensembl"/>
        </authorList>
    </citation>
    <scope>IDENTIFICATION</scope>
</reference>
<dbReference type="CTD" id="255394"/>
<feature type="compositionally biased region" description="Polar residues" evidence="2">
    <location>
        <begin position="22"/>
        <end position="47"/>
    </location>
</feature>
<reference evidence="3" key="1">
    <citation type="submission" date="2025-08" db="UniProtKB">
        <authorList>
            <consortium name="Ensembl"/>
        </authorList>
    </citation>
    <scope>IDENTIFICATION</scope>
</reference>
<evidence type="ECO:0000256" key="1">
    <source>
        <dbReference type="ARBA" id="ARBA00010954"/>
    </source>
</evidence>
<dbReference type="GeneID" id="105931179"/>
<organism evidence="3 4">
    <name type="scientific">Fundulus heteroclitus</name>
    <name type="common">Killifish</name>
    <name type="synonym">Mummichog</name>
    <dbReference type="NCBI Taxonomy" id="8078"/>
    <lineage>
        <taxon>Eukaryota</taxon>
        <taxon>Metazoa</taxon>
        <taxon>Chordata</taxon>
        <taxon>Craniata</taxon>
        <taxon>Vertebrata</taxon>
        <taxon>Euteleostomi</taxon>
        <taxon>Actinopterygii</taxon>
        <taxon>Neopterygii</taxon>
        <taxon>Teleostei</taxon>
        <taxon>Neoteleostei</taxon>
        <taxon>Acanthomorphata</taxon>
        <taxon>Ovalentaria</taxon>
        <taxon>Atherinomorphae</taxon>
        <taxon>Cyprinodontiformes</taxon>
        <taxon>Fundulidae</taxon>
        <taxon>Fundulus</taxon>
    </lineage>
</organism>
<dbReference type="Ensembl" id="ENSFHET00000009747.1">
    <property type="protein sequence ID" value="ENSFHEP00000023704.1"/>
    <property type="gene ID" value="ENSFHEG00000004788.1"/>
</dbReference>
<dbReference type="GeneTree" id="ENSGT00940000157835"/>
<dbReference type="Pfam" id="PF05794">
    <property type="entry name" value="Tcp11"/>
    <property type="match status" value="1"/>
</dbReference>
<evidence type="ECO:0000313" key="4">
    <source>
        <dbReference type="Proteomes" id="UP000265000"/>
    </source>
</evidence>
<name>A0A3Q2QB39_FUNHE</name>
<keyword evidence="4" id="KW-1185">Reference proteome</keyword>
<dbReference type="STRING" id="8078.ENSFHEP00000023704"/>
<accession>A0A3Q2QB39</accession>
<dbReference type="PANTHER" id="PTHR12832:SF17">
    <property type="entry name" value="T-COMPLEX PROTEIN 11-LIKE PROTEIN 2"/>
    <property type="match status" value="1"/>
</dbReference>
<sequence>MPLNDDEQSTSTSRSEDHGSDAESSLASDPDCSRSSFNSDGSSKHCTPSSSPPKTLSLDEVMETARDLHDLKLAHDIASYGLHVEVIQEPANSLWKTVKDNVHKAYWDILEAELNDDPPEYRHAIKLLEEIREMLLSFLNPGANRMRTQIMEVLDLDLIRQQAENNAVDIQGLASYIIATMGKLCAPIRDEEIRKLQESTDNIVPLLKEVFRVLNLMNVDIINSTIQGLKPTLQQYGVEYERETFQKILDKTPTALKRTTSWIESALEELLPPTVPPGKPDEAGKGLRALPGPIQIFNTACLRFLTWGDFFETLVPETWVMDESRLEDIQQQLKACQIVNEVLLIVNSTVGGPLQGISSLSDRLKRMITVLLQGMHRPPVRPTLLPAQKPMDFNLEETLEGVSAQICSELNKSLTERNYPPLSPELQASLRGQICSLTQKDNPIRTLVEDRVQQYFTALLSEPKTQTKLEQVPAGLTAIKPELVLIGKTFISLINYNWAVYGPFYMDIFKKLLFGSSPPRPVHQEQAPNCHVSPE</sequence>
<dbReference type="GO" id="GO:0007165">
    <property type="term" value="P:signal transduction"/>
    <property type="evidence" value="ECO:0007669"/>
    <property type="project" value="TreeGrafter"/>
</dbReference>
<evidence type="ECO:0000256" key="2">
    <source>
        <dbReference type="SAM" id="MobiDB-lite"/>
    </source>
</evidence>
<dbReference type="AlphaFoldDB" id="A0A3Q2QB39"/>
<dbReference type="PANTHER" id="PTHR12832">
    <property type="entry name" value="TESTIS-SPECIFIC PROTEIN PBS13 T-COMPLEX 11"/>
    <property type="match status" value="1"/>
</dbReference>
<dbReference type="InterPro" id="IPR008862">
    <property type="entry name" value="Tcp11"/>
</dbReference>